<dbReference type="Gene3D" id="1.25.40.20">
    <property type="entry name" value="Ankyrin repeat-containing domain"/>
    <property type="match status" value="1"/>
</dbReference>
<dbReference type="RefSeq" id="WP_209705128.1">
    <property type="nucleotide sequence ID" value="NZ_JAFIDA010000001.1"/>
</dbReference>
<evidence type="ECO:0000313" key="2">
    <source>
        <dbReference type="Proteomes" id="UP000675163"/>
    </source>
</evidence>
<reference evidence="1" key="1">
    <citation type="submission" date="2021-02" db="EMBL/GenBank/DDBJ databases">
        <title>Sequencing the genomes of 1000 actinobacteria strains.</title>
        <authorList>
            <person name="Klenk H.-P."/>
        </authorList>
    </citation>
    <scope>NUCLEOTIDE SEQUENCE</scope>
    <source>
        <strain evidence="1">DSM 22850</strain>
    </source>
</reference>
<keyword evidence="2" id="KW-1185">Reference proteome</keyword>
<organism evidence="1 2">
    <name type="scientific">Leucobacter exalbidus</name>
    <dbReference type="NCBI Taxonomy" id="662960"/>
    <lineage>
        <taxon>Bacteria</taxon>
        <taxon>Bacillati</taxon>
        <taxon>Actinomycetota</taxon>
        <taxon>Actinomycetes</taxon>
        <taxon>Micrococcales</taxon>
        <taxon>Microbacteriaceae</taxon>
        <taxon>Leucobacter</taxon>
    </lineage>
</organism>
<dbReference type="Proteomes" id="UP000675163">
    <property type="component" value="Unassembled WGS sequence"/>
</dbReference>
<dbReference type="InterPro" id="IPR036770">
    <property type="entry name" value="Ankyrin_rpt-contain_sf"/>
</dbReference>
<evidence type="ECO:0000313" key="1">
    <source>
        <dbReference type="EMBL" id="MBP1326178.1"/>
    </source>
</evidence>
<dbReference type="EMBL" id="JAFIDA010000001">
    <property type="protein sequence ID" value="MBP1326178.1"/>
    <property type="molecule type" value="Genomic_DNA"/>
</dbReference>
<protein>
    <recommendedName>
        <fullName evidence="3">Ankyrin repeat domain-containing protein</fullName>
    </recommendedName>
</protein>
<name>A0A940T3U8_9MICO</name>
<dbReference type="SUPFAM" id="SSF48403">
    <property type="entry name" value="Ankyrin repeat"/>
    <property type="match status" value="1"/>
</dbReference>
<gene>
    <name evidence="1" type="ORF">JOF28_001410</name>
</gene>
<evidence type="ECO:0008006" key="3">
    <source>
        <dbReference type="Google" id="ProtNLM"/>
    </source>
</evidence>
<dbReference type="AlphaFoldDB" id="A0A940T3U8"/>
<accession>A0A940T3U8</accession>
<sequence length="353" mass="38295">MARKRKTLPKEFGEMLTSAPLDELIAVFDQCEINARGTYPKSTALGFRNCPDALIVWLVEHGIDLEARDVRGCTALADRAQSSSQKHADQIALLISLGADIEAPDSSGRTPFWNATTDLRPAAARVLAQHGAQVTGDTWDPEQLLTIALSRVDNISIEAAVEISRLLIELGAPVTEQMRASVAQIGQVFERYRSVFAPDQLDATQAALDELYSIFDVAPASTRVMHDGSSPIVIADGTWQHQHEALWELLVPGAGPAATEQGEVIRLTGKVADEMFRNGGGNWNASFRGMVDSFVALVGTRAELSPAHLADARAAAQRVRTGRGEQPDLYRLSELAVEWVSQNPQPHPLSTES</sequence>
<comment type="caution">
    <text evidence="1">The sequence shown here is derived from an EMBL/GenBank/DDBJ whole genome shotgun (WGS) entry which is preliminary data.</text>
</comment>
<proteinExistence type="predicted"/>